<dbReference type="PROSITE" id="PS00165">
    <property type="entry name" value="DEHYDRATASE_SER_THR"/>
    <property type="match status" value="1"/>
</dbReference>
<dbReference type="Proteomes" id="UP000016931">
    <property type="component" value="Unassembled WGS sequence"/>
</dbReference>
<dbReference type="EMBL" id="KB456268">
    <property type="protein sequence ID" value="EMF10262.1"/>
    <property type="molecule type" value="Genomic_DNA"/>
</dbReference>
<dbReference type="HOGENOM" id="CLU_021152_3_1_1"/>
<dbReference type="Gene3D" id="3.40.50.1100">
    <property type="match status" value="2"/>
</dbReference>
<evidence type="ECO:0000313" key="14">
    <source>
        <dbReference type="Proteomes" id="UP000016931"/>
    </source>
</evidence>
<evidence type="ECO:0000256" key="5">
    <source>
        <dbReference type="ARBA" id="ARBA00012093"/>
    </source>
</evidence>
<dbReference type="PANTHER" id="PTHR48078:SF2">
    <property type="entry name" value="CATABOLIC L-SERINE_THREONINE DEHYDRATASE"/>
    <property type="match status" value="1"/>
</dbReference>
<sequence length="368" mass="39104">MPDSPINPHTTHLHPSSPPSDKPWRETPLIESPKLSLAAGCRILLKLENLQPSGSFKIRGLGNLVLKSSRSTSTSASASSTSKPTHFFSSSGGNAGLAAVLAAQFVQRPCTVVVPLSTSAMMIEKIRQAGAREVVQEGKSWKECDAYLREVVMARETGEEEIGVYVPPFDHPDIWEGNGSLVEEIGRQMGVEKGGKGPDWIICSVGGGGLFCGIIEGVQKAGWEKTTKVLAVETSGADSLNQSLRAGKPITLEAITSIATSLGAVRVGNHTFDLAHHGVQNGTVKTTVLTDAEAALGSWKLLQDENETYLVEAACGVNIALCYGGRLEQALGRKPRPDETVVIVVCGGSNVSRDMVEGWKGEYGLDML</sequence>
<evidence type="ECO:0000256" key="3">
    <source>
        <dbReference type="ARBA" id="ARBA00004742"/>
    </source>
</evidence>
<dbReference type="PANTHER" id="PTHR48078">
    <property type="entry name" value="THREONINE DEHYDRATASE, MITOCHONDRIAL-RELATED"/>
    <property type="match status" value="1"/>
</dbReference>
<name>M3CCW9_SPHMS</name>
<proteinExistence type="inferred from homology"/>
<dbReference type="GO" id="GO:0009097">
    <property type="term" value="P:isoleucine biosynthetic process"/>
    <property type="evidence" value="ECO:0007669"/>
    <property type="project" value="TreeGrafter"/>
</dbReference>
<dbReference type="AlphaFoldDB" id="M3CCW9"/>
<evidence type="ECO:0000256" key="8">
    <source>
        <dbReference type="ARBA" id="ARBA00022898"/>
    </source>
</evidence>
<dbReference type="GO" id="GO:0030170">
    <property type="term" value="F:pyridoxal phosphate binding"/>
    <property type="evidence" value="ECO:0007669"/>
    <property type="project" value="InterPro"/>
</dbReference>
<dbReference type="GO" id="GO:0003941">
    <property type="term" value="F:L-serine ammonia-lyase activity"/>
    <property type="evidence" value="ECO:0007669"/>
    <property type="project" value="UniProtKB-EC"/>
</dbReference>
<evidence type="ECO:0000256" key="11">
    <source>
        <dbReference type="SAM" id="MobiDB-lite"/>
    </source>
</evidence>
<dbReference type="OMA" id="DGWVNIH"/>
<dbReference type="SUPFAM" id="SSF53686">
    <property type="entry name" value="Tryptophan synthase beta subunit-like PLP-dependent enzymes"/>
    <property type="match status" value="1"/>
</dbReference>
<dbReference type="InterPro" id="IPR001926">
    <property type="entry name" value="TrpB-like_PALP"/>
</dbReference>
<evidence type="ECO:0000313" key="13">
    <source>
        <dbReference type="EMBL" id="EMF10262.1"/>
    </source>
</evidence>
<evidence type="ECO:0000259" key="12">
    <source>
        <dbReference type="Pfam" id="PF00291"/>
    </source>
</evidence>
<dbReference type="GeneID" id="27907079"/>
<dbReference type="InterPro" id="IPR000634">
    <property type="entry name" value="Ser/Thr_deHydtase_PyrdxlP-BS"/>
</dbReference>
<comment type="cofactor">
    <cofactor evidence="1">
        <name>pyridoxal 5'-phosphate</name>
        <dbReference type="ChEBI" id="CHEBI:597326"/>
    </cofactor>
</comment>
<keyword evidence="9" id="KW-0456">Lyase</keyword>
<evidence type="ECO:0000256" key="2">
    <source>
        <dbReference type="ARBA" id="ARBA00004496"/>
    </source>
</evidence>
<comment type="similarity">
    <text evidence="4">Belongs to the serine/threonine dehydratase family.</text>
</comment>
<feature type="domain" description="Tryptophan synthase beta chain-like PALP" evidence="12">
    <location>
        <begin position="24"/>
        <end position="347"/>
    </location>
</feature>
<comment type="subcellular location">
    <subcellularLocation>
        <location evidence="2">Cytoplasm</location>
    </subcellularLocation>
</comment>
<comment type="catalytic activity">
    <reaction evidence="10">
        <text>L-serine = pyruvate + NH4(+)</text>
        <dbReference type="Rhea" id="RHEA:19169"/>
        <dbReference type="ChEBI" id="CHEBI:15361"/>
        <dbReference type="ChEBI" id="CHEBI:28938"/>
        <dbReference type="ChEBI" id="CHEBI:33384"/>
        <dbReference type="EC" id="4.3.1.17"/>
    </reaction>
</comment>
<keyword evidence="7" id="KW-0963">Cytoplasm</keyword>
<dbReference type="STRING" id="692275.M3CCW9"/>
<comment type="pathway">
    <text evidence="3">Carbohydrate biosynthesis; gluconeogenesis.</text>
</comment>
<evidence type="ECO:0000256" key="9">
    <source>
        <dbReference type="ARBA" id="ARBA00023239"/>
    </source>
</evidence>
<keyword evidence="14" id="KW-1185">Reference proteome</keyword>
<reference evidence="13 14" key="1">
    <citation type="journal article" date="2012" name="PLoS Pathog.">
        <title>Diverse lifestyles and strategies of plant pathogenesis encoded in the genomes of eighteen Dothideomycetes fungi.</title>
        <authorList>
            <person name="Ohm R.A."/>
            <person name="Feau N."/>
            <person name="Henrissat B."/>
            <person name="Schoch C.L."/>
            <person name="Horwitz B.A."/>
            <person name="Barry K.W."/>
            <person name="Condon B.J."/>
            <person name="Copeland A.C."/>
            <person name="Dhillon B."/>
            <person name="Glaser F."/>
            <person name="Hesse C.N."/>
            <person name="Kosti I."/>
            <person name="LaButti K."/>
            <person name="Lindquist E.A."/>
            <person name="Lucas S."/>
            <person name="Salamov A.A."/>
            <person name="Bradshaw R.E."/>
            <person name="Ciuffetti L."/>
            <person name="Hamelin R.C."/>
            <person name="Kema G.H.J."/>
            <person name="Lawrence C."/>
            <person name="Scott J.A."/>
            <person name="Spatafora J.W."/>
            <person name="Turgeon B.G."/>
            <person name="de Wit P.J.G.M."/>
            <person name="Zhong S."/>
            <person name="Goodwin S.B."/>
            <person name="Grigoriev I.V."/>
        </authorList>
    </citation>
    <scope>NUCLEOTIDE SEQUENCE [LARGE SCALE GENOMIC DNA]</scope>
    <source>
        <strain evidence="13 14">SO2202</strain>
    </source>
</reference>
<dbReference type="EC" id="4.3.1.17" evidence="5"/>
<evidence type="ECO:0000256" key="1">
    <source>
        <dbReference type="ARBA" id="ARBA00001933"/>
    </source>
</evidence>
<gene>
    <name evidence="13" type="ORF">SEPMUDRAFT_71512</name>
</gene>
<feature type="region of interest" description="Disordered" evidence="11">
    <location>
        <begin position="1"/>
        <end position="27"/>
    </location>
</feature>
<evidence type="ECO:0000256" key="6">
    <source>
        <dbReference type="ARBA" id="ARBA00022432"/>
    </source>
</evidence>
<dbReference type="FunFam" id="3.40.50.1100:FF:000040">
    <property type="entry name" value="L-serine dehydratase, putative"/>
    <property type="match status" value="1"/>
</dbReference>
<evidence type="ECO:0000256" key="7">
    <source>
        <dbReference type="ARBA" id="ARBA00022490"/>
    </source>
</evidence>
<dbReference type="GO" id="GO:0006567">
    <property type="term" value="P:L-threonine catabolic process"/>
    <property type="evidence" value="ECO:0007669"/>
    <property type="project" value="TreeGrafter"/>
</dbReference>
<dbReference type="InterPro" id="IPR036052">
    <property type="entry name" value="TrpB-like_PALP_sf"/>
</dbReference>
<dbReference type="GO" id="GO:0006094">
    <property type="term" value="P:gluconeogenesis"/>
    <property type="evidence" value="ECO:0007669"/>
    <property type="project" value="UniProtKB-KW"/>
</dbReference>
<dbReference type="OrthoDB" id="7773036at2759"/>
<keyword evidence="8" id="KW-0663">Pyridoxal phosphate</keyword>
<protein>
    <recommendedName>
        <fullName evidence="5">L-serine ammonia-lyase</fullName>
        <ecNumber evidence="5">4.3.1.17</ecNumber>
    </recommendedName>
</protein>
<dbReference type="GO" id="GO:0005737">
    <property type="term" value="C:cytoplasm"/>
    <property type="evidence" value="ECO:0007669"/>
    <property type="project" value="UniProtKB-SubCell"/>
</dbReference>
<dbReference type="eggNOG" id="KOG1250">
    <property type="taxonomic scope" value="Eukaryota"/>
</dbReference>
<evidence type="ECO:0000256" key="10">
    <source>
        <dbReference type="ARBA" id="ARBA00049406"/>
    </source>
</evidence>
<evidence type="ECO:0000256" key="4">
    <source>
        <dbReference type="ARBA" id="ARBA00010869"/>
    </source>
</evidence>
<accession>M3CCW9</accession>
<dbReference type="Pfam" id="PF00291">
    <property type="entry name" value="PALP"/>
    <property type="match status" value="1"/>
</dbReference>
<dbReference type="RefSeq" id="XP_016758383.1">
    <property type="nucleotide sequence ID" value="XM_016909942.1"/>
</dbReference>
<organism evidence="13 14">
    <name type="scientific">Sphaerulina musiva (strain SO2202)</name>
    <name type="common">Poplar stem canker fungus</name>
    <name type="synonym">Septoria musiva</name>
    <dbReference type="NCBI Taxonomy" id="692275"/>
    <lineage>
        <taxon>Eukaryota</taxon>
        <taxon>Fungi</taxon>
        <taxon>Dikarya</taxon>
        <taxon>Ascomycota</taxon>
        <taxon>Pezizomycotina</taxon>
        <taxon>Dothideomycetes</taxon>
        <taxon>Dothideomycetidae</taxon>
        <taxon>Mycosphaerellales</taxon>
        <taxon>Mycosphaerellaceae</taxon>
        <taxon>Sphaerulina</taxon>
    </lineage>
</organism>
<keyword evidence="6" id="KW-0312">Gluconeogenesis</keyword>
<dbReference type="GO" id="GO:0006565">
    <property type="term" value="P:L-serine catabolic process"/>
    <property type="evidence" value="ECO:0007669"/>
    <property type="project" value="TreeGrafter"/>
</dbReference>
<dbReference type="InterPro" id="IPR050147">
    <property type="entry name" value="Ser/Thr_Dehydratase"/>
</dbReference>
<dbReference type="GO" id="GO:0004794">
    <property type="term" value="F:threonine deaminase activity"/>
    <property type="evidence" value="ECO:0007669"/>
    <property type="project" value="TreeGrafter"/>
</dbReference>